<reference evidence="1" key="1">
    <citation type="submission" date="2022-02" db="EMBL/GenBank/DDBJ databases">
        <title>Plant Genome Project.</title>
        <authorList>
            <person name="Zhang R.-G."/>
        </authorList>
    </citation>
    <scope>NUCLEOTIDE SEQUENCE</scope>
    <source>
        <strain evidence="1">AT1</strain>
    </source>
</reference>
<sequence>MSGHLVCLYTANRAWLCNASAGEIIELPLPPPPLKMVQQQSTPRAYNSKSPLKATPPIYSYDLLFREFDEFVIGNQFPSTSLIGKDSKLRIYSYAEDIRLLNLSISNSFGD</sequence>
<gene>
    <name evidence="1" type="ORF">RHMOL_Rhmol01G0318800</name>
</gene>
<proteinExistence type="predicted"/>
<organism evidence="1 2">
    <name type="scientific">Rhododendron molle</name>
    <name type="common">Chinese azalea</name>
    <name type="synonym">Azalea mollis</name>
    <dbReference type="NCBI Taxonomy" id="49168"/>
    <lineage>
        <taxon>Eukaryota</taxon>
        <taxon>Viridiplantae</taxon>
        <taxon>Streptophyta</taxon>
        <taxon>Embryophyta</taxon>
        <taxon>Tracheophyta</taxon>
        <taxon>Spermatophyta</taxon>
        <taxon>Magnoliopsida</taxon>
        <taxon>eudicotyledons</taxon>
        <taxon>Gunneridae</taxon>
        <taxon>Pentapetalae</taxon>
        <taxon>asterids</taxon>
        <taxon>Ericales</taxon>
        <taxon>Ericaceae</taxon>
        <taxon>Ericoideae</taxon>
        <taxon>Rhodoreae</taxon>
        <taxon>Rhododendron</taxon>
    </lineage>
</organism>
<protein>
    <submittedName>
        <fullName evidence="1">Uncharacterized protein</fullName>
    </submittedName>
</protein>
<keyword evidence="2" id="KW-1185">Reference proteome</keyword>
<evidence type="ECO:0000313" key="2">
    <source>
        <dbReference type="Proteomes" id="UP001062846"/>
    </source>
</evidence>
<accession>A0ACC0Q9U3</accession>
<name>A0ACC0Q9U3_RHOML</name>
<evidence type="ECO:0000313" key="1">
    <source>
        <dbReference type="EMBL" id="KAI8573992.1"/>
    </source>
</evidence>
<dbReference type="EMBL" id="CM046388">
    <property type="protein sequence ID" value="KAI8573992.1"/>
    <property type="molecule type" value="Genomic_DNA"/>
</dbReference>
<dbReference type="Proteomes" id="UP001062846">
    <property type="component" value="Chromosome 1"/>
</dbReference>
<comment type="caution">
    <text evidence="1">The sequence shown here is derived from an EMBL/GenBank/DDBJ whole genome shotgun (WGS) entry which is preliminary data.</text>
</comment>